<keyword evidence="1" id="KW-0812">Transmembrane</keyword>
<keyword evidence="1" id="KW-1133">Transmembrane helix</keyword>
<feature type="transmembrane region" description="Helical" evidence="1">
    <location>
        <begin position="112"/>
        <end position="131"/>
    </location>
</feature>
<sequence length="443" mass="47805">MSTEASTHILLEEPSEDLIVSEPWSIDNYADGLMDELFADIDHILDGKSGIPVHTIEPEYVRLQTIKVPPVVIKRTEQVTVSNQQLSKVRTRKTTQNAVPKTAIKHRKPRRWLTKVFSLAATVGVAAVAMVCINNSGLLNRLVSRSFQQSLMAPNETAITEVDQVADVQTDLVNYMLGALAAIDRQDIKLSNREAKSAYMAVANPQPIAMAGTPAGQLPPPMAANNTAPTNGRSTTVVERIYIPVYQAPLPMRYAPPQIPGVRGTLPPVPTQPQSQARALPQTPSVKTALNNVGKKLNNATKPLNVFAAVRPALKPLTIARTPININPPKAPSVNLSAFRAIPPQLPTAKPKAQTNTETVRPAQPQPLEVAVAPTNPISHTLEGLLELGDKSAALFKVNGVTRRIEIGEAIGASGWTLVEVTNGEAVIRRNGEVRSIYAGQNF</sequence>
<proteinExistence type="predicted"/>
<dbReference type="OrthoDB" id="428674at2"/>
<protein>
    <recommendedName>
        <fullName evidence="4">Type II secretion system protein GspC N-terminal domain-containing protein</fullName>
    </recommendedName>
</protein>
<reference evidence="2" key="2">
    <citation type="journal article" date="2019" name="Genome Biol. Evol.">
        <title>Day and night: Metabolic profiles and evolutionary relationships of six axenic non-marine cyanobacteria.</title>
        <authorList>
            <person name="Will S.E."/>
            <person name="Henke P."/>
            <person name="Boedeker C."/>
            <person name="Huang S."/>
            <person name="Brinkmann H."/>
            <person name="Rohde M."/>
            <person name="Jarek M."/>
            <person name="Friedl T."/>
            <person name="Seufert S."/>
            <person name="Schumacher M."/>
            <person name="Overmann J."/>
            <person name="Neumann-Schaal M."/>
            <person name="Petersen J."/>
        </authorList>
    </citation>
    <scope>NUCLEOTIDE SEQUENCE [LARGE SCALE GENOMIC DNA]</scope>
    <source>
        <strain evidence="2">PCC 7102</strain>
    </source>
</reference>
<reference evidence="2" key="1">
    <citation type="submission" date="2018-12" db="EMBL/GenBank/DDBJ databases">
        <authorList>
            <person name="Will S."/>
            <person name="Neumann-Schaal M."/>
            <person name="Henke P."/>
        </authorList>
    </citation>
    <scope>NUCLEOTIDE SEQUENCE</scope>
    <source>
        <strain evidence="2">PCC 7102</strain>
    </source>
</reference>
<evidence type="ECO:0000256" key="1">
    <source>
        <dbReference type="SAM" id="Phobius"/>
    </source>
</evidence>
<dbReference type="AlphaFoldDB" id="A0A3S1AQ43"/>
<dbReference type="EMBL" id="RSCL01000006">
    <property type="protein sequence ID" value="RUT06646.1"/>
    <property type="molecule type" value="Genomic_DNA"/>
</dbReference>
<gene>
    <name evidence="2" type="ORF">DSM106972_029030</name>
</gene>
<comment type="caution">
    <text evidence="2">The sequence shown here is derived from an EMBL/GenBank/DDBJ whole genome shotgun (WGS) entry which is preliminary data.</text>
</comment>
<organism evidence="2 3">
    <name type="scientific">Dulcicalothrix desertica PCC 7102</name>
    <dbReference type="NCBI Taxonomy" id="232991"/>
    <lineage>
        <taxon>Bacteria</taxon>
        <taxon>Bacillati</taxon>
        <taxon>Cyanobacteriota</taxon>
        <taxon>Cyanophyceae</taxon>
        <taxon>Nostocales</taxon>
        <taxon>Calotrichaceae</taxon>
        <taxon>Dulcicalothrix</taxon>
    </lineage>
</organism>
<name>A0A3S1AQ43_9CYAN</name>
<dbReference type="RefSeq" id="WP_127081432.1">
    <property type="nucleotide sequence ID" value="NZ_RSCL01000006.1"/>
</dbReference>
<evidence type="ECO:0000313" key="3">
    <source>
        <dbReference type="Proteomes" id="UP000271624"/>
    </source>
</evidence>
<evidence type="ECO:0008006" key="4">
    <source>
        <dbReference type="Google" id="ProtNLM"/>
    </source>
</evidence>
<keyword evidence="3" id="KW-1185">Reference proteome</keyword>
<evidence type="ECO:0000313" key="2">
    <source>
        <dbReference type="EMBL" id="RUT06646.1"/>
    </source>
</evidence>
<keyword evidence="1" id="KW-0472">Membrane</keyword>
<accession>A0A3S1AQ43</accession>
<dbReference type="Proteomes" id="UP000271624">
    <property type="component" value="Unassembled WGS sequence"/>
</dbReference>